<dbReference type="EMBL" id="BLAD01000149">
    <property type="protein sequence ID" value="GES06318.1"/>
    <property type="molecule type" value="Genomic_DNA"/>
</dbReference>
<name>A0A5M3WIX7_9ACTN</name>
<accession>A0A5M3WIX7</accession>
<dbReference type="RefSeq" id="WP_155342228.1">
    <property type="nucleotide sequence ID" value="NZ_BAAABN010000014.1"/>
</dbReference>
<dbReference type="Proteomes" id="UP000334990">
    <property type="component" value="Unassembled WGS sequence"/>
</dbReference>
<reference evidence="1 2" key="1">
    <citation type="submission" date="2019-10" db="EMBL/GenBank/DDBJ databases">
        <title>Whole genome shotgun sequence of Acrocarpospora corrugata NBRC 13972.</title>
        <authorList>
            <person name="Ichikawa N."/>
            <person name="Kimura A."/>
            <person name="Kitahashi Y."/>
            <person name="Komaki H."/>
            <person name="Oguchi A."/>
        </authorList>
    </citation>
    <scope>NUCLEOTIDE SEQUENCE [LARGE SCALE GENOMIC DNA]</scope>
    <source>
        <strain evidence="1 2">NBRC 13972</strain>
    </source>
</reference>
<protein>
    <submittedName>
        <fullName evidence="1">Uncharacterized protein</fullName>
    </submittedName>
</protein>
<sequence length="52" mass="6137">MSTVIEKSERALRRERAALLKRAGISEDELRRQAETYQLTAEQMDPGRRQQY</sequence>
<gene>
    <name evidence="1" type="ORF">Acor_83870</name>
</gene>
<evidence type="ECO:0000313" key="1">
    <source>
        <dbReference type="EMBL" id="GES06318.1"/>
    </source>
</evidence>
<comment type="caution">
    <text evidence="1">The sequence shown here is derived from an EMBL/GenBank/DDBJ whole genome shotgun (WGS) entry which is preliminary data.</text>
</comment>
<evidence type="ECO:0000313" key="2">
    <source>
        <dbReference type="Proteomes" id="UP000334990"/>
    </source>
</evidence>
<organism evidence="1 2">
    <name type="scientific">Acrocarpospora corrugata</name>
    <dbReference type="NCBI Taxonomy" id="35763"/>
    <lineage>
        <taxon>Bacteria</taxon>
        <taxon>Bacillati</taxon>
        <taxon>Actinomycetota</taxon>
        <taxon>Actinomycetes</taxon>
        <taxon>Streptosporangiales</taxon>
        <taxon>Streptosporangiaceae</taxon>
        <taxon>Acrocarpospora</taxon>
    </lineage>
</organism>
<proteinExistence type="predicted"/>
<dbReference type="AlphaFoldDB" id="A0A5M3WIX7"/>
<keyword evidence="2" id="KW-1185">Reference proteome</keyword>